<gene>
    <name evidence="1" type="ORF">RPERSI_LOCUS21592</name>
</gene>
<name>A0ACA9RPZ0_9GLOM</name>
<sequence>NTISQGIQKYFNWLIKKERALRDYVAQTNNLLCRVLGDEY</sequence>
<proteinExistence type="predicted"/>
<organism evidence="1 2">
    <name type="scientific">Racocetra persica</name>
    <dbReference type="NCBI Taxonomy" id="160502"/>
    <lineage>
        <taxon>Eukaryota</taxon>
        <taxon>Fungi</taxon>
        <taxon>Fungi incertae sedis</taxon>
        <taxon>Mucoromycota</taxon>
        <taxon>Glomeromycotina</taxon>
        <taxon>Glomeromycetes</taxon>
        <taxon>Diversisporales</taxon>
        <taxon>Gigasporaceae</taxon>
        <taxon>Racocetra</taxon>
    </lineage>
</organism>
<reference evidence="1" key="1">
    <citation type="submission" date="2021-06" db="EMBL/GenBank/DDBJ databases">
        <authorList>
            <person name="Kallberg Y."/>
            <person name="Tangrot J."/>
            <person name="Rosling A."/>
        </authorList>
    </citation>
    <scope>NUCLEOTIDE SEQUENCE</scope>
    <source>
        <strain evidence="1">MA461A</strain>
    </source>
</reference>
<dbReference type="EMBL" id="CAJVQC010063609">
    <property type="protein sequence ID" value="CAG8803799.1"/>
    <property type="molecule type" value="Genomic_DNA"/>
</dbReference>
<keyword evidence="2" id="KW-1185">Reference proteome</keyword>
<evidence type="ECO:0000313" key="1">
    <source>
        <dbReference type="EMBL" id="CAG8803799.1"/>
    </source>
</evidence>
<evidence type="ECO:0000313" key="2">
    <source>
        <dbReference type="Proteomes" id="UP000789920"/>
    </source>
</evidence>
<protein>
    <submittedName>
        <fullName evidence="1">31819_t:CDS:1</fullName>
    </submittedName>
</protein>
<feature type="non-terminal residue" evidence="1">
    <location>
        <position position="1"/>
    </location>
</feature>
<comment type="caution">
    <text evidence="1">The sequence shown here is derived from an EMBL/GenBank/DDBJ whole genome shotgun (WGS) entry which is preliminary data.</text>
</comment>
<accession>A0ACA9RPZ0</accession>
<dbReference type="Proteomes" id="UP000789920">
    <property type="component" value="Unassembled WGS sequence"/>
</dbReference>